<accession>A0A0K9NYE7</accession>
<gene>
    <name evidence="2" type="ORF">ZOSMA_55G00200</name>
</gene>
<dbReference type="GO" id="GO:1990745">
    <property type="term" value="C:EARP complex"/>
    <property type="evidence" value="ECO:0007669"/>
    <property type="project" value="InterPro"/>
</dbReference>
<dbReference type="GO" id="GO:0032456">
    <property type="term" value="P:endocytic recycling"/>
    <property type="evidence" value="ECO:0007669"/>
    <property type="project" value="InterPro"/>
</dbReference>
<name>A0A0K9NYE7_ZOSMR</name>
<dbReference type="Pfam" id="PF10474">
    <property type="entry name" value="Syndetin_C"/>
    <property type="match status" value="1"/>
</dbReference>
<comment type="caution">
    <text evidence="2">The sequence shown here is derived from an EMBL/GenBank/DDBJ whole genome shotgun (WGS) entry which is preliminary data.</text>
</comment>
<evidence type="ECO:0000259" key="1">
    <source>
        <dbReference type="Pfam" id="PF10474"/>
    </source>
</evidence>
<dbReference type="PANTHER" id="PTHR13258">
    <property type="entry name" value="SYNDETIN"/>
    <property type="match status" value="1"/>
</dbReference>
<dbReference type="OrthoDB" id="10263345at2759"/>
<dbReference type="InterPro" id="IPR019514">
    <property type="entry name" value="Syndetin_C"/>
</dbReference>
<sequence length="74" mass="8389">MTPRFNEKERCVGAETISLVARVLHRSKSHLQSILLQNNIALVDDFFEIMVDSVPDLAEYIHRTTATLLLHVNG</sequence>
<proteinExistence type="predicted"/>
<feature type="domain" description="Syndetin C-terminal" evidence="1">
    <location>
        <begin position="8"/>
        <end position="73"/>
    </location>
</feature>
<dbReference type="STRING" id="29655.A0A0K9NYE7"/>
<dbReference type="PANTHER" id="PTHR13258:SF0">
    <property type="entry name" value="SYNDETIN"/>
    <property type="match status" value="1"/>
</dbReference>
<dbReference type="GO" id="GO:0005829">
    <property type="term" value="C:cytosol"/>
    <property type="evidence" value="ECO:0007669"/>
    <property type="project" value="GOC"/>
</dbReference>
<dbReference type="GO" id="GO:0042147">
    <property type="term" value="P:retrograde transport, endosome to Golgi"/>
    <property type="evidence" value="ECO:0007669"/>
    <property type="project" value="InterPro"/>
</dbReference>
<dbReference type="InterPro" id="IPR040047">
    <property type="entry name" value="VPS50"/>
</dbReference>
<evidence type="ECO:0000313" key="3">
    <source>
        <dbReference type="Proteomes" id="UP000036987"/>
    </source>
</evidence>
<organism evidence="2 3">
    <name type="scientific">Zostera marina</name>
    <name type="common">Eelgrass</name>
    <dbReference type="NCBI Taxonomy" id="29655"/>
    <lineage>
        <taxon>Eukaryota</taxon>
        <taxon>Viridiplantae</taxon>
        <taxon>Streptophyta</taxon>
        <taxon>Embryophyta</taxon>
        <taxon>Tracheophyta</taxon>
        <taxon>Spermatophyta</taxon>
        <taxon>Magnoliopsida</taxon>
        <taxon>Liliopsida</taxon>
        <taxon>Zosteraceae</taxon>
        <taxon>Zostera</taxon>
    </lineage>
</organism>
<dbReference type="AlphaFoldDB" id="A0A0K9NYE7"/>
<dbReference type="EMBL" id="LFYR01001545">
    <property type="protein sequence ID" value="KMZ60970.1"/>
    <property type="molecule type" value="Genomic_DNA"/>
</dbReference>
<reference evidence="3" key="1">
    <citation type="journal article" date="2016" name="Nature">
        <title>The genome of the seagrass Zostera marina reveals angiosperm adaptation to the sea.</title>
        <authorList>
            <person name="Olsen J.L."/>
            <person name="Rouze P."/>
            <person name="Verhelst B."/>
            <person name="Lin Y.-C."/>
            <person name="Bayer T."/>
            <person name="Collen J."/>
            <person name="Dattolo E."/>
            <person name="De Paoli E."/>
            <person name="Dittami S."/>
            <person name="Maumus F."/>
            <person name="Michel G."/>
            <person name="Kersting A."/>
            <person name="Lauritano C."/>
            <person name="Lohaus R."/>
            <person name="Toepel M."/>
            <person name="Tonon T."/>
            <person name="Vanneste K."/>
            <person name="Amirebrahimi M."/>
            <person name="Brakel J."/>
            <person name="Bostroem C."/>
            <person name="Chovatia M."/>
            <person name="Grimwood J."/>
            <person name="Jenkins J.W."/>
            <person name="Jueterbock A."/>
            <person name="Mraz A."/>
            <person name="Stam W.T."/>
            <person name="Tice H."/>
            <person name="Bornberg-Bauer E."/>
            <person name="Green P.J."/>
            <person name="Pearson G.A."/>
            <person name="Procaccini G."/>
            <person name="Duarte C.M."/>
            <person name="Schmutz J."/>
            <person name="Reusch T.B.H."/>
            <person name="Van de Peer Y."/>
        </authorList>
    </citation>
    <scope>NUCLEOTIDE SEQUENCE [LARGE SCALE GENOMIC DNA]</scope>
    <source>
        <strain evidence="3">cv. Finnish</strain>
    </source>
</reference>
<keyword evidence="3" id="KW-1185">Reference proteome</keyword>
<dbReference type="Proteomes" id="UP000036987">
    <property type="component" value="Unassembled WGS sequence"/>
</dbReference>
<protein>
    <recommendedName>
        <fullName evidence="1">Syndetin C-terminal domain-containing protein</fullName>
    </recommendedName>
</protein>
<evidence type="ECO:0000313" key="2">
    <source>
        <dbReference type="EMBL" id="KMZ60970.1"/>
    </source>
</evidence>